<proteinExistence type="predicted"/>
<organism evidence="1 2">
    <name type="scientific">Candidatus Kaiserbacteria bacterium RIFCSPLOWO2_01_FULL_51_21</name>
    <dbReference type="NCBI Taxonomy" id="1798508"/>
    <lineage>
        <taxon>Bacteria</taxon>
        <taxon>Candidatus Kaiseribacteriota</taxon>
    </lineage>
</organism>
<dbReference type="AlphaFoldDB" id="A0A1F6EEI1"/>
<accession>A0A1F6EEI1</accession>
<sequence length="69" mass="7582">MEDLVEGYIFTSRDFATPSFNGGEFLFGHFDNRDSASKVGSQGLADELGAGAVLDFGRTVNERHHFGRQ</sequence>
<dbReference type="Proteomes" id="UP000179115">
    <property type="component" value="Unassembled WGS sequence"/>
</dbReference>
<comment type="caution">
    <text evidence="1">The sequence shown here is derived from an EMBL/GenBank/DDBJ whole genome shotgun (WGS) entry which is preliminary data.</text>
</comment>
<name>A0A1F6EEI1_9BACT</name>
<evidence type="ECO:0000313" key="2">
    <source>
        <dbReference type="Proteomes" id="UP000179115"/>
    </source>
</evidence>
<gene>
    <name evidence="1" type="ORF">A3A35_00915</name>
</gene>
<dbReference type="EMBL" id="MFLV01000002">
    <property type="protein sequence ID" value="OGG72061.1"/>
    <property type="molecule type" value="Genomic_DNA"/>
</dbReference>
<reference evidence="1 2" key="1">
    <citation type="journal article" date="2016" name="Nat. Commun.">
        <title>Thousands of microbial genomes shed light on interconnected biogeochemical processes in an aquifer system.</title>
        <authorList>
            <person name="Anantharaman K."/>
            <person name="Brown C.T."/>
            <person name="Hug L.A."/>
            <person name="Sharon I."/>
            <person name="Castelle C.J."/>
            <person name="Probst A.J."/>
            <person name="Thomas B.C."/>
            <person name="Singh A."/>
            <person name="Wilkins M.J."/>
            <person name="Karaoz U."/>
            <person name="Brodie E.L."/>
            <person name="Williams K.H."/>
            <person name="Hubbard S.S."/>
            <person name="Banfield J.F."/>
        </authorList>
    </citation>
    <scope>NUCLEOTIDE SEQUENCE [LARGE SCALE GENOMIC DNA]</scope>
</reference>
<protein>
    <submittedName>
        <fullName evidence="1">Uncharacterized protein</fullName>
    </submittedName>
</protein>
<evidence type="ECO:0000313" key="1">
    <source>
        <dbReference type="EMBL" id="OGG72061.1"/>
    </source>
</evidence>